<organism evidence="1 2">
    <name type="scientific">Plectosphaerella cucumerina</name>
    <dbReference type="NCBI Taxonomy" id="40658"/>
    <lineage>
        <taxon>Eukaryota</taxon>
        <taxon>Fungi</taxon>
        <taxon>Dikarya</taxon>
        <taxon>Ascomycota</taxon>
        <taxon>Pezizomycotina</taxon>
        <taxon>Sordariomycetes</taxon>
        <taxon>Hypocreomycetidae</taxon>
        <taxon>Glomerellales</taxon>
        <taxon>Plectosphaerellaceae</taxon>
        <taxon>Plectosphaerella</taxon>
    </lineage>
</organism>
<dbReference type="AlphaFoldDB" id="A0A8K0TAZ8"/>
<sequence length="53" mass="5850">MTDYSIYTDLNSKSPSIRLLTLQPSADGNPTIRCSLAPVELDRNPAFEALSYC</sequence>
<evidence type="ECO:0000313" key="2">
    <source>
        <dbReference type="Proteomes" id="UP000813385"/>
    </source>
</evidence>
<accession>A0A8K0TAZ8</accession>
<gene>
    <name evidence="1" type="ORF">B0T11DRAFT_292043</name>
</gene>
<comment type="caution">
    <text evidence="1">The sequence shown here is derived from an EMBL/GenBank/DDBJ whole genome shotgun (WGS) entry which is preliminary data.</text>
</comment>
<protein>
    <submittedName>
        <fullName evidence="1">Uncharacterized protein</fullName>
    </submittedName>
</protein>
<dbReference type="EMBL" id="JAGPXD010000007">
    <property type="protein sequence ID" value="KAH7347875.1"/>
    <property type="molecule type" value="Genomic_DNA"/>
</dbReference>
<keyword evidence="2" id="KW-1185">Reference proteome</keyword>
<reference evidence="1" key="1">
    <citation type="journal article" date="2021" name="Nat. Commun.">
        <title>Genetic determinants of endophytism in the Arabidopsis root mycobiome.</title>
        <authorList>
            <person name="Mesny F."/>
            <person name="Miyauchi S."/>
            <person name="Thiergart T."/>
            <person name="Pickel B."/>
            <person name="Atanasova L."/>
            <person name="Karlsson M."/>
            <person name="Huettel B."/>
            <person name="Barry K.W."/>
            <person name="Haridas S."/>
            <person name="Chen C."/>
            <person name="Bauer D."/>
            <person name="Andreopoulos W."/>
            <person name="Pangilinan J."/>
            <person name="LaButti K."/>
            <person name="Riley R."/>
            <person name="Lipzen A."/>
            <person name="Clum A."/>
            <person name="Drula E."/>
            <person name="Henrissat B."/>
            <person name="Kohler A."/>
            <person name="Grigoriev I.V."/>
            <person name="Martin F.M."/>
            <person name="Hacquard S."/>
        </authorList>
    </citation>
    <scope>NUCLEOTIDE SEQUENCE</scope>
    <source>
        <strain evidence="1">MPI-CAGE-AT-0016</strain>
    </source>
</reference>
<dbReference type="Proteomes" id="UP000813385">
    <property type="component" value="Unassembled WGS sequence"/>
</dbReference>
<evidence type="ECO:0000313" key="1">
    <source>
        <dbReference type="EMBL" id="KAH7347875.1"/>
    </source>
</evidence>
<name>A0A8K0TAZ8_9PEZI</name>
<proteinExistence type="predicted"/>